<dbReference type="PANTHER" id="PTHR10587:SF125">
    <property type="entry name" value="POLYSACCHARIDE DEACETYLASE YHEN-RELATED"/>
    <property type="match status" value="1"/>
</dbReference>
<dbReference type="GO" id="GO:0005975">
    <property type="term" value="P:carbohydrate metabolic process"/>
    <property type="evidence" value="ECO:0007669"/>
    <property type="project" value="InterPro"/>
</dbReference>
<feature type="domain" description="NodB homology" evidence="1">
    <location>
        <begin position="52"/>
        <end position="231"/>
    </location>
</feature>
<dbReference type="SUPFAM" id="SSF88713">
    <property type="entry name" value="Glycoside hydrolase/deacetylase"/>
    <property type="match status" value="1"/>
</dbReference>
<dbReference type="Proteomes" id="UP000515512">
    <property type="component" value="Chromosome"/>
</dbReference>
<protein>
    <submittedName>
        <fullName evidence="2">Polysaccharide deacetylase family protein</fullName>
    </submittedName>
</protein>
<reference evidence="2 3" key="1">
    <citation type="submission" date="2020-07" db="EMBL/GenBank/DDBJ databases">
        <authorList>
            <person name="Zhuang K."/>
            <person name="Ran Y."/>
        </authorList>
    </citation>
    <scope>NUCLEOTIDE SEQUENCE [LARGE SCALE GENOMIC DNA]</scope>
    <source>
        <strain evidence="2 3">WCH-YHL-001</strain>
    </source>
</reference>
<keyword evidence="3" id="KW-1185">Reference proteome</keyword>
<dbReference type="Pfam" id="PF01522">
    <property type="entry name" value="Polysacc_deac_1"/>
    <property type="match status" value="1"/>
</dbReference>
<evidence type="ECO:0000259" key="1">
    <source>
        <dbReference type="PROSITE" id="PS51677"/>
    </source>
</evidence>
<dbReference type="PROSITE" id="PS51677">
    <property type="entry name" value="NODB"/>
    <property type="match status" value="1"/>
</dbReference>
<dbReference type="Gene3D" id="3.20.20.370">
    <property type="entry name" value="Glycoside hydrolase/deacetylase"/>
    <property type="match status" value="1"/>
</dbReference>
<dbReference type="AlphaFoldDB" id="A0A7D6V6A2"/>
<evidence type="ECO:0000313" key="3">
    <source>
        <dbReference type="Proteomes" id="UP000515512"/>
    </source>
</evidence>
<dbReference type="RefSeq" id="WP_181578862.1">
    <property type="nucleotide sequence ID" value="NZ_CP059399.1"/>
</dbReference>
<dbReference type="KEGG" id="nhu:H0264_19470"/>
<accession>A0A7D6V6A2</accession>
<evidence type="ECO:0000313" key="2">
    <source>
        <dbReference type="EMBL" id="QLY27654.1"/>
    </source>
</evidence>
<organism evidence="2 3">
    <name type="scientific">Nocardia huaxiensis</name>
    <dbReference type="NCBI Taxonomy" id="2755382"/>
    <lineage>
        <taxon>Bacteria</taxon>
        <taxon>Bacillati</taxon>
        <taxon>Actinomycetota</taxon>
        <taxon>Actinomycetes</taxon>
        <taxon>Mycobacteriales</taxon>
        <taxon>Nocardiaceae</taxon>
        <taxon>Nocardia</taxon>
    </lineage>
</organism>
<dbReference type="PANTHER" id="PTHR10587">
    <property type="entry name" value="GLYCOSYL TRANSFERASE-RELATED"/>
    <property type="match status" value="1"/>
</dbReference>
<dbReference type="EMBL" id="CP059399">
    <property type="protein sequence ID" value="QLY27654.1"/>
    <property type="molecule type" value="Genomic_DNA"/>
</dbReference>
<dbReference type="InterPro" id="IPR011330">
    <property type="entry name" value="Glyco_hydro/deAcase_b/a-brl"/>
</dbReference>
<gene>
    <name evidence="2" type="ORF">H0264_19470</name>
</gene>
<proteinExistence type="predicted"/>
<dbReference type="GO" id="GO:0016810">
    <property type="term" value="F:hydrolase activity, acting on carbon-nitrogen (but not peptide) bonds"/>
    <property type="evidence" value="ECO:0007669"/>
    <property type="project" value="InterPro"/>
</dbReference>
<dbReference type="InterPro" id="IPR050248">
    <property type="entry name" value="Polysacc_deacetylase_ArnD"/>
</dbReference>
<sequence length="240" mass="26077">MKRKLSGRRLLIGTALAVVVAILTCWGLYVLMNSRTYQVAGRIVARVETTEKVVALTLDDGPTERTPQILQALADAGIPATFYLIGSELAAHPEQGAAIARAGHEIGNHTYNHRRMVLVGPATVRDEVERTDAEIAETGYRGPITFRPPNGKKLFALPRYLSDHDRTTVMWDVEPDSGKSATADEIVAETLARVRPGSIILLHAMYPAGDPSLAAIPRIAAGLRAEGYRFVTVSRLLADK</sequence>
<name>A0A7D6V6A2_9NOCA</name>
<dbReference type="InterPro" id="IPR002509">
    <property type="entry name" value="NODB_dom"/>
</dbReference>